<dbReference type="Proteomes" id="UP000298579">
    <property type="component" value="Chromosome circular"/>
</dbReference>
<reference evidence="2 3" key="1">
    <citation type="submission" date="2019-04" db="EMBL/GenBank/DDBJ databases">
        <title>Complete genome sequence of Agrobacterium tumefaciens CFBP5877.</title>
        <authorList>
            <person name="Huang Y.-Y."/>
            <person name="Chiang H.-Y."/>
            <person name="Chou L."/>
            <person name="Lai E.-M."/>
            <person name="Kuo C.-H."/>
        </authorList>
    </citation>
    <scope>NUCLEOTIDE SEQUENCE [LARGE SCALE GENOMIC DNA]</scope>
    <source>
        <strain evidence="2 3">CFBP5877</strain>
    </source>
</reference>
<feature type="domain" description="TniQ" evidence="1">
    <location>
        <begin position="12"/>
        <end position="137"/>
    </location>
</feature>
<protein>
    <recommendedName>
        <fullName evidence="1">TniQ domain-containing protein</fullName>
    </recommendedName>
</protein>
<evidence type="ECO:0000259" key="1">
    <source>
        <dbReference type="Pfam" id="PF06527"/>
    </source>
</evidence>
<dbReference type="Pfam" id="PF06527">
    <property type="entry name" value="TniQ"/>
    <property type="match status" value="1"/>
</dbReference>
<gene>
    <name evidence="2" type="ORF">CFBP5877_01230</name>
</gene>
<dbReference type="RefSeq" id="WP_080826158.1">
    <property type="nucleotide sequence ID" value="NZ_CP039888.1"/>
</dbReference>
<sequence>MKLPVNVIFHPEDETPLSLASRLARAMGFSSVADFLGESTVRAVVRGDDDAVIMLSEWSGVPTDHLRRFAVPTSKSSREWQLGDAVFRKEMRVAGRFRFCPHCIADDLKSGIGRPEARPYQRASWVTRAIRACTRHHDVLSEVGDGAPTSDVARFVAEGWHRKHQSAAHAEDGEIEVDAYIQRRIAGDRAESFIDRQEVHVLLILFDFLGYLVQKHLPSLLVSGKGVRACGFDFAKEGESTIARLVEEAISRHRPIPRRIATFFGPSVRYLQRNADVPAYAEVITILQQAVERAAAVGSGDSFIQPLRSRHLHSVHSASIEYGLPKERVRKLLEKHSVIKPSDRSHHRVWFRVEDGMPVLEPATKYMNTVEVAAILGTNTQRIGMLIRRRLLNSVSVAADGVRSFFQVSPDDLDDFRRRLFERSEKVVGDHGLVPLSVACQRKSLTQTDVIEMIFRGDLINVGRSDEARTLGSLLIDIHELPNSDKGRPMNEGGEDQSIYLSFAETERALSTTTATVAALVANGVLPTEKTTNPRTRRSQRVVHQKSIGTFLETYRSLHQIARGWQRNIVVMKQELDRMGLNPIFETHGKIARYYRIQELLDSGMLPPDA</sequence>
<evidence type="ECO:0000313" key="3">
    <source>
        <dbReference type="Proteomes" id="UP000298579"/>
    </source>
</evidence>
<dbReference type="InterPro" id="IPR009492">
    <property type="entry name" value="TniQ"/>
</dbReference>
<organism evidence="2 3">
    <name type="scientific">Agrobacterium tumefaciens</name>
    <dbReference type="NCBI Taxonomy" id="358"/>
    <lineage>
        <taxon>Bacteria</taxon>
        <taxon>Pseudomonadati</taxon>
        <taxon>Pseudomonadota</taxon>
        <taxon>Alphaproteobacteria</taxon>
        <taxon>Hyphomicrobiales</taxon>
        <taxon>Rhizobiaceae</taxon>
        <taxon>Rhizobium/Agrobacterium group</taxon>
        <taxon>Agrobacterium</taxon>
        <taxon>Agrobacterium tumefaciens complex</taxon>
    </lineage>
</organism>
<dbReference type="AlphaFoldDB" id="A0AAE6EDN7"/>
<name>A0AAE6EDN7_AGRTU</name>
<evidence type="ECO:0000313" key="2">
    <source>
        <dbReference type="EMBL" id="QCL77840.1"/>
    </source>
</evidence>
<proteinExistence type="predicted"/>
<dbReference type="EMBL" id="CP039897">
    <property type="protein sequence ID" value="QCL77840.1"/>
    <property type="molecule type" value="Genomic_DNA"/>
</dbReference>
<accession>A0AAE6EDN7</accession>